<keyword evidence="3" id="KW-1185">Reference proteome</keyword>
<organism evidence="2 3">
    <name type="scientific">Cephalotrichum gorgonifer</name>
    <dbReference type="NCBI Taxonomy" id="2041049"/>
    <lineage>
        <taxon>Eukaryota</taxon>
        <taxon>Fungi</taxon>
        <taxon>Dikarya</taxon>
        <taxon>Ascomycota</taxon>
        <taxon>Pezizomycotina</taxon>
        <taxon>Sordariomycetes</taxon>
        <taxon>Hypocreomycetidae</taxon>
        <taxon>Microascales</taxon>
        <taxon>Microascaceae</taxon>
        <taxon>Cephalotrichum</taxon>
    </lineage>
</organism>
<comment type="caution">
    <text evidence="2">The sequence shown here is derived from an EMBL/GenBank/DDBJ whole genome shotgun (WGS) entry which is preliminary data.</text>
</comment>
<feature type="compositionally biased region" description="Polar residues" evidence="1">
    <location>
        <begin position="155"/>
        <end position="166"/>
    </location>
</feature>
<evidence type="ECO:0000313" key="2">
    <source>
        <dbReference type="EMBL" id="SPO05981.1"/>
    </source>
</evidence>
<reference evidence="2" key="1">
    <citation type="submission" date="2018-03" db="EMBL/GenBank/DDBJ databases">
        <authorList>
            <person name="Guldener U."/>
        </authorList>
    </citation>
    <scope>NUCLEOTIDE SEQUENCE</scope>
</reference>
<accession>A0AAE8N404</accession>
<name>A0AAE8N404_9PEZI</name>
<evidence type="ECO:0000313" key="3">
    <source>
        <dbReference type="Proteomes" id="UP001187682"/>
    </source>
</evidence>
<evidence type="ECO:0000256" key="1">
    <source>
        <dbReference type="SAM" id="MobiDB-lite"/>
    </source>
</evidence>
<feature type="region of interest" description="Disordered" evidence="1">
    <location>
        <begin position="142"/>
        <end position="173"/>
    </location>
</feature>
<feature type="compositionally biased region" description="Polar residues" evidence="1">
    <location>
        <begin position="720"/>
        <end position="733"/>
    </location>
</feature>
<dbReference type="EMBL" id="ONZQ02000014">
    <property type="protein sequence ID" value="SPO05981.1"/>
    <property type="molecule type" value="Genomic_DNA"/>
</dbReference>
<feature type="compositionally biased region" description="Basic residues" evidence="1">
    <location>
        <begin position="710"/>
        <end position="719"/>
    </location>
</feature>
<protein>
    <submittedName>
        <fullName evidence="2">Uncharacterized protein</fullName>
    </submittedName>
</protein>
<proteinExistence type="predicted"/>
<dbReference type="AlphaFoldDB" id="A0AAE8N404"/>
<gene>
    <name evidence="2" type="ORF">DNG_08670</name>
</gene>
<dbReference type="Proteomes" id="UP001187682">
    <property type="component" value="Unassembled WGS sequence"/>
</dbReference>
<sequence length="733" mass="82917">MPKVPLNPKATTHALRGLALGTSCSLVFLSEERRRRLELARTLVDNGRLIKSLRCYSAGGAEAVQVQVQAENMYDARLRDGHIASDQRFLPSMVGIEGIGTGMRTLSNPAPRRRAHWPKFPDIREVPCAGTTGKITMRMIGETGSKPRTPLHPKTASSQPETTPLSPETAPLPQEKVPLHSEAAAAPSHREGTPSIDEEASAARLELQAFYKDFARFQSLRSLPAEFLESSRYFLLRLEQQDDVATAQLVLDQLCHHRSIDSRHLDGVTPEFILRCILSERTDSYDLVRPSRRYRLAAFVFWLRHQLISIAEARDPGAKAELMKLLAKLFARDNSDYDIQSFIATIHVQFGRYFAASAVVVEVAKLYREQDEAALLERWIRLANEAGVDMRACPKGRELLDAWEAEDRTEEPMPKLPSCMPLLKEELRKPLDKEKPHLDEGQRALFDQMDKKSMSDDWAGVLDCYSKGLGAGTRASVPCLRLAVEAAVELEGIHSTTALTLLEEAYNASVNVDPVVQTVLISRFNDIGNYQQVNRATAEKGRAYSNMMILLEQVKPFYKQPSEVVYNRAIRVCLRNWELKEVTTLCMQVAKEFWNGDALYMINNFASLVTVAARTQDYGLLQRLLEALPWRPYHGHPICKTVLQDARRQIRKSVRNSLTVEERTRHEDALGYVEIAYQSAMAVRIAKHRDFRDKLRERVFSELTPSVLGKGKKRDRSHKTMWQGTKASEDQNL</sequence>
<feature type="region of interest" description="Disordered" evidence="1">
    <location>
        <begin position="708"/>
        <end position="733"/>
    </location>
</feature>